<comment type="caution">
    <text evidence="2">The sequence shown here is derived from an EMBL/GenBank/DDBJ whole genome shotgun (WGS) entry which is preliminary data.</text>
</comment>
<sequence>MSELPEKARKAGFLARRLLKSALRTAGSGAHEMAARKDAVSSAVSEGVGEAARVAAQVLGSAANGLGSAARALDEGRRAQSEEDAAEQAATLAGRGRELGARALQRSSAALDKAAGGVAAARAAGAPLGAAAGGAFASVAGTLGATLDAAALDDRDFATVMQGIAVNAARYAQLSAARAARADCEGSAGGQHAQLPALYVDWLNRGNLPGAFHARLADEGFAVLDGSGAPNEALQRKAEESFAHLQAALARHPDIVPTDIEELAAELLLRAILEQGRDDRPDLQAVERALAGRGVDGLRDAQPDGGWLTSSAGLAFLALATFSDRSRSLLERSENFGARSAEILLASGAGRLALAAGHVWWIGALAGAGSSLLWGRGRAKRARLDALQALADSTDRVLRRLEN</sequence>
<accession>A0ABR9B7U2</accession>
<keyword evidence="1" id="KW-1133">Transmembrane helix</keyword>
<dbReference type="EMBL" id="JACYTO010000001">
    <property type="protein sequence ID" value="MBD8501994.1"/>
    <property type="molecule type" value="Genomic_DNA"/>
</dbReference>
<proteinExistence type="predicted"/>
<keyword evidence="1" id="KW-0472">Membrane</keyword>
<evidence type="ECO:0000313" key="2">
    <source>
        <dbReference type="EMBL" id="MBD8501994.1"/>
    </source>
</evidence>
<feature type="transmembrane region" description="Helical" evidence="1">
    <location>
        <begin position="352"/>
        <end position="374"/>
    </location>
</feature>
<protein>
    <submittedName>
        <fullName evidence="2">Uncharacterized protein</fullName>
    </submittedName>
</protein>
<evidence type="ECO:0000313" key="3">
    <source>
        <dbReference type="Proteomes" id="UP000603602"/>
    </source>
</evidence>
<name>A0ABR9B7U2_9RHOO</name>
<reference evidence="3" key="1">
    <citation type="submission" date="2023-07" db="EMBL/GenBank/DDBJ databases">
        <title>Thauera sp. CAU 1555 isolated from sand of Yaerae Beach.</title>
        <authorList>
            <person name="Kim W."/>
        </authorList>
    </citation>
    <scope>NUCLEOTIDE SEQUENCE [LARGE SCALE GENOMIC DNA]</scope>
    <source>
        <strain evidence="3">CAU 1555</strain>
    </source>
</reference>
<organism evidence="2 3">
    <name type="scientific">Thauera sedimentorum</name>
    <dbReference type="NCBI Taxonomy" id="2767595"/>
    <lineage>
        <taxon>Bacteria</taxon>
        <taxon>Pseudomonadati</taxon>
        <taxon>Pseudomonadota</taxon>
        <taxon>Betaproteobacteria</taxon>
        <taxon>Rhodocyclales</taxon>
        <taxon>Zoogloeaceae</taxon>
        <taxon>Thauera</taxon>
    </lineage>
</organism>
<evidence type="ECO:0000256" key="1">
    <source>
        <dbReference type="SAM" id="Phobius"/>
    </source>
</evidence>
<gene>
    <name evidence="2" type="ORF">IFO67_03800</name>
</gene>
<keyword evidence="1" id="KW-0812">Transmembrane</keyword>
<keyword evidence="3" id="KW-1185">Reference proteome</keyword>
<dbReference type="Proteomes" id="UP000603602">
    <property type="component" value="Unassembled WGS sequence"/>
</dbReference>
<dbReference type="RefSeq" id="WP_187716800.1">
    <property type="nucleotide sequence ID" value="NZ_JACTAH010000001.1"/>
</dbReference>